<proteinExistence type="predicted"/>
<feature type="transmembrane region" description="Helical" evidence="1">
    <location>
        <begin position="356"/>
        <end position="377"/>
    </location>
</feature>
<keyword evidence="1" id="KW-1133">Transmembrane helix</keyword>
<evidence type="ECO:0008006" key="4">
    <source>
        <dbReference type="Google" id="ProtNLM"/>
    </source>
</evidence>
<accession>A0ABY4CVU9</accession>
<evidence type="ECO:0000313" key="2">
    <source>
        <dbReference type="EMBL" id="UOG73109.1"/>
    </source>
</evidence>
<keyword evidence="1" id="KW-0812">Transmembrane</keyword>
<dbReference type="Proteomes" id="UP000831113">
    <property type="component" value="Chromosome"/>
</dbReference>
<keyword evidence="1" id="KW-0472">Membrane</keyword>
<feature type="transmembrane region" description="Helical" evidence="1">
    <location>
        <begin position="21"/>
        <end position="43"/>
    </location>
</feature>
<feature type="transmembrane region" description="Helical" evidence="1">
    <location>
        <begin position="417"/>
        <end position="435"/>
    </location>
</feature>
<feature type="transmembrane region" description="Helical" evidence="1">
    <location>
        <begin position="305"/>
        <end position="325"/>
    </location>
</feature>
<reference evidence="2 3" key="1">
    <citation type="submission" date="2022-03" db="EMBL/GenBank/DDBJ databases">
        <title>Hymenobactersp. isolated from the air.</title>
        <authorList>
            <person name="Won M."/>
            <person name="Kwon S.-W."/>
        </authorList>
    </citation>
    <scope>NUCLEOTIDE SEQUENCE [LARGE SCALE GENOMIC DNA]</scope>
    <source>
        <strain evidence="2 3">KACC 21982</strain>
    </source>
</reference>
<keyword evidence="3" id="KW-1185">Reference proteome</keyword>
<organism evidence="2 3">
    <name type="scientific">Hymenobacter tibetensis</name>
    <dbReference type="NCBI Taxonomy" id="497967"/>
    <lineage>
        <taxon>Bacteria</taxon>
        <taxon>Pseudomonadati</taxon>
        <taxon>Bacteroidota</taxon>
        <taxon>Cytophagia</taxon>
        <taxon>Cytophagales</taxon>
        <taxon>Hymenobacteraceae</taxon>
        <taxon>Hymenobacter</taxon>
    </lineage>
</organism>
<feature type="transmembrane region" description="Helical" evidence="1">
    <location>
        <begin position="164"/>
        <end position="197"/>
    </location>
</feature>
<feature type="transmembrane region" description="Helical" evidence="1">
    <location>
        <begin position="99"/>
        <end position="121"/>
    </location>
</feature>
<dbReference type="EMBL" id="CP094669">
    <property type="protein sequence ID" value="UOG73109.1"/>
    <property type="molecule type" value="Genomic_DNA"/>
</dbReference>
<protein>
    <recommendedName>
        <fullName evidence="4">Glycosyltransferase RgtA/B/C/D-like domain-containing protein</fullName>
    </recommendedName>
</protein>
<feature type="transmembrane region" description="Helical" evidence="1">
    <location>
        <begin position="263"/>
        <end position="284"/>
    </location>
</feature>
<feature type="transmembrane region" description="Helical" evidence="1">
    <location>
        <begin position="331"/>
        <end position="349"/>
    </location>
</feature>
<feature type="transmembrane region" description="Helical" evidence="1">
    <location>
        <begin position="128"/>
        <end position="158"/>
    </location>
</feature>
<feature type="transmembrane region" description="Helical" evidence="1">
    <location>
        <begin position="209"/>
        <end position="228"/>
    </location>
</feature>
<dbReference type="RefSeq" id="WP_243794979.1">
    <property type="nucleotide sequence ID" value="NZ_CP094669.1"/>
</dbReference>
<feature type="transmembrane region" description="Helical" evidence="1">
    <location>
        <begin position="389"/>
        <end position="405"/>
    </location>
</feature>
<evidence type="ECO:0000256" key="1">
    <source>
        <dbReference type="SAM" id="Phobius"/>
    </source>
</evidence>
<name>A0ABY4CVU9_9BACT</name>
<sequence>MVNLPYLRQATHWPHTLVRNRAALIFITIGAHVGILLITYFALYTLGIIQHIPNEVSLQSWDAGLFYRLSQTGYDDASSAINAFFPLLPVVWKLTGLNAVGISIMNGACGCIGVGILAWAFRLSARQILVSLSAPMLFFVMVPYAEALFFMLGALFLAGLHRNQYGLVIVGLLGACLARSAATLFIPAYLFAELLWWNQQPWHKSILRILGGILAMASAVGIVMLMQYNSHGDAWAFYKVHSLWGQTFKEPTFPFHSSAGINVLWLDSFGLLIALCSMVFCLGLGYKWLLSGRKKFHGVVFPSRAVLFSLGYCFGAGFFIIFYQGGDLVGLARYILASPFFVVLLWQIWQLPPRQKVWLVGLLFVIYLLVVSSLGGLWEFNSFYPRQAILYYALFFIYVVIHLAVSSNSIPWYREMATGLYLVNLLLLIYFHVLFTQSTWIN</sequence>
<evidence type="ECO:0000313" key="3">
    <source>
        <dbReference type="Proteomes" id="UP000831113"/>
    </source>
</evidence>
<gene>
    <name evidence="2" type="ORF">MTX78_13340</name>
</gene>